<dbReference type="InterPro" id="IPR009097">
    <property type="entry name" value="Cyclic_Pdiesterase"/>
</dbReference>
<dbReference type="GO" id="GO:0005524">
    <property type="term" value="F:ATP binding"/>
    <property type="evidence" value="ECO:0007669"/>
    <property type="project" value="UniProtKB-KW"/>
</dbReference>
<dbReference type="PANTHER" id="PTHR10682">
    <property type="entry name" value="POLY A POLYMERASE"/>
    <property type="match status" value="1"/>
</dbReference>
<dbReference type="EMBL" id="JAPDFR010000003">
    <property type="protein sequence ID" value="KAK0388714.1"/>
    <property type="molecule type" value="Genomic_DNA"/>
</dbReference>
<evidence type="ECO:0000256" key="7">
    <source>
        <dbReference type="ARBA" id="ARBA00022840"/>
    </source>
</evidence>
<feature type="compositionally biased region" description="Acidic residues" evidence="9">
    <location>
        <begin position="1090"/>
        <end position="1102"/>
    </location>
</feature>
<dbReference type="Pfam" id="PF04457">
    <property type="entry name" value="MJ1316"/>
    <property type="match status" value="1"/>
</dbReference>
<evidence type="ECO:0000256" key="4">
    <source>
        <dbReference type="ARBA" id="ARBA00022664"/>
    </source>
</evidence>
<dbReference type="InterPro" id="IPR005135">
    <property type="entry name" value="Endo/exonuclease/phosphatase"/>
</dbReference>
<proteinExistence type="inferred from homology"/>
<dbReference type="SUPFAM" id="SSF55003">
    <property type="entry name" value="PAP/Archaeal CCA-adding enzyme, C-terminal domain"/>
    <property type="match status" value="1"/>
</dbReference>
<evidence type="ECO:0000259" key="10">
    <source>
        <dbReference type="Pfam" id="PF03372"/>
    </source>
</evidence>
<feature type="domain" description="Poly(A) polymerase central" evidence="12">
    <location>
        <begin position="784"/>
        <end position="864"/>
    </location>
</feature>
<reference evidence="13" key="1">
    <citation type="submission" date="2022-10" db="EMBL/GenBank/DDBJ databases">
        <title>Determination and structural analysis of whole genome sequence of Sarocladium strictum F4-1.</title>
        <authorList>
            <person name="Hu L."/>
            <person name="Jiang Y."/>
        </authorList>
    </citation>
    <scope>NUCLEOTIDE SEQUENCE</scope>
    <source>
        <strain evidence="13">F4-1</strain>
    </source>
</reference>
<dbReference type="SUPFAM" id="SSF56219">
    <property type="entry name" value="DNase I-like"/>
    <property type="match status" value="1"/>
</dbReference>
<dbReference type="InterPro" id="IPR011068">
    <property type="entry name" value="NuclTrfase_I-like_C"/>
</dbReference>
<feature type="region of interest" description="Disordered" evidence="9">
    <location>
        <begin position="1090"/>
        <end position="1124"/>
    </location>
</feature>
<evidence type="ECO:0000256" key="3">
    <source>
        <dbReference type="ARBA" id="ARBA00012388"/>
    </source>
</evidence>
<gene>
    <name evidence="13" type="ORF">NLU13_4957</name>
</gene>
<dbReference type="Pfam" id="PF04928">
    <property type="entry name" value="PAP_central"/>
    <property type="match status" value="1"/>
</dbReference>
<dbReference type="Gene3D" id="3.30.460.10">
    <property type="entry name" value="Beta Polymerase, domain 2"/>
    <property type="match status" value="1"/>
</dbReference>
<dbReference type="Gene3D" id="3.30.70.590">
    <property type="entry name" value="Poly(A) polymerase predicted RNA binding domain"/>
    <property type="match status" value="1"/>
</dbReference>
<dbReference type="GO" id="GO:1990817">
    <property type="term" value="F:poly(A) RNA polymerase activity"/>
    <property type="evidence" value="ECO:0007669"/>
    <property type="project" value="UniProtKB-EC"/>
</dbReference>
<dbReference type="Proteomes" id="UP001175261">
    <property type="component" value="Unassembled WGS sequence"/>
</dbReference>
<comment type="similarity">
    <text evidence="2">Belongs to the poly(A) polymerase family.</text>
</comment>
<evidence type="ECO:0000259" key="12">
    <source>
        <dbReference type="Pfam" id="PF04928"/>
    </source>
</evidence>
<comment type="subcellular location">
    <subcellularLocation>
        <location evidence="1">Nucleus</location>
    </subcellularLocation>
</comment>
<name>A0AA39L9E1_SARSR</name>
<dbReference type="InterPro" id="IPR043519">
    <property type="entry name" value="NT_sf"/>
</dbReference>
<dbReference type="InterPro" id="IPR040459">
    <property type="entry name" value="MJ1316"/>
</dbReference>
<dbReference type="SUPFAM" id="SSF81301">
    <property type="entry name" value="Nucleotidyltransferase"/>
    <property type="match status" value="1"/>
</dbReference>
<keyword evidence="4" id="KW-0507">mRNA processing</keyword>
<dbReference type="PANTHER" id="PTHR10682:SF23">
    <property type="entry name" value="POLYNUCLEOTIDE ADENYLYLTRANSFERASE"/>
    <property type="match status" value="1"/>
</dbReference>
<keyword evidence="7" id="KW-0067">ATP-binding</keyword>
<evidence type="ECO:0000256" key="1">
    <source>
        <dbReference type="ARBA" id="ARBA00004123"/>
    </source>
</evidence>
<dbReference type="InterPro" id="IPR036691">
    <property type="entry name" value="Endo/exonu/phosph_ase_sf"/>
</dbReference>
<keyword evidence="8" id="KW-0539">Nucleus</keyword>
<evidence type="ECO:0000313" key="13">
    <source>
        <dbReference type="EMBL" id="KAK0388714.1"/>
    </source>
</evidence>
<evidence type="ECO:0000256" key="2">
    <source>
        <dbReference type="ARBA" id="ARBA00010912"/>
    </source>
</evidence>
<accession>A0AA39L9E1</accession>
<dbReference type="GO" id="GO:0006397">
    <property type="term" value="P:mRNA processing"/>
    <property type="evidence" value="ECO:0007669"/>
    <property type="project" value="UniProtKB-KW"/>
</dbReference>
<organism evidence="13 14">
    <name type="scientific">Sarocladium strictum</name>
    <name type="common">Black bundle disease fungus</name>
    <name type="synonym">Acremonium strictum</name>
    <dbReference type="NCBI Taxonomy" id="5046"/>
    <lineage>
        <taxon>Eukaryota</taxon>
        <taxon>Fungi</taxon>
        <taxon>Dikarya</taxon>
        <taxon>Ascomycota</taxon>
        <taxon>Pezizomycotina</taxon>
        <taxon>Sordariomycetes</taxon>
        <taxon>Hypocreomycetidae</taxon>
        <taxon>Hypocreales</taxon>
        <taxon>Sarocladiaceae</taxon>
        <taxon>Sarocladium</taxon>
    </lineage>
</organism>
<keyword evidence="6" id="KW-0547">Nucleotide-binding</keyword>
<keyword evidence="14" id="KW-1185">Reference proteome</keyword>
<dbReference type="Gene3D" id="1.10.1410.10">
    <property type="match status" value="1"/>
</dbReference>
<dbReference type="Gene3D" id="3.60.10.10">
    <property type="entry name" value="Endonuclease/exonuclease/phosphatase"/>
    <property type="match status" value="1"/>
</dbReference>
<keyword evidence="5" id="KW-0808">Transferase</keyword>
<dbReference type="SUPFAM" id="SSF55144">
    <property type="entry name" value="LigT-like"/>
    <property type="match status" value="1"/>
</dbReference>
<evidence type="ECO:0000256" key="8">
    <source>
        <dbReference type="ARBA" id="ARBA00023242"/>
    </source>
</evidence>
<dbReference type="AlphaFoldDB" id="A0AA39L9E1"/>
<comment type="caution">
    <text evidence="13">The sequence shown here is derived from an EMBL/GenBank/DDBJ whole genome shotgun (WGS) entry which is preliminary data.</text>
</comment>
<dbReference type="GO" id="GO:0031123">
    <property type="term" value="P:RNA 3'-end processing"/>
    <property type="evidence" value="ECO:0007669"/>
    <property type="project" value="InterPro"/>
</dbReference>
<protein>
    <recommendedName>
        <fullName evidence="3">polynucleotide adenylyltransferase</fullName>
        <ecNumber evidence="3">2.7.7.19</ecNumber>
    </recommendedName>
</protein>
<feature type="domain" description="MJ1316 RNA cyclic group end recognition" evidence="11">
    <location>
        <begin position="1136"/>
        <end position="1206"/>
    </location>
</feature>
<evidence type="ECO:0000256" key="9">
    <source>
        <dbReference type="SAM" id="MobiDB-lite"/>
    </source>
</evidence>
<dbReference type="GO" id="GO:0005634">
    <property type="term" value="C:nucleus"/>
    <property type="evidence" value="ECO:0007669"/>
    <property type="project" value="UniProtKB-SubCell"/>
</dbReference>
<dbReference type="SUPFAM" id="SSF81631">
    <property type="entry name" value="PAP/OAS1 substrate-binding domain"/>
    <property type="match status" value="1"/>
</dbReference>
<evidence type="ECO:0000256" key="6">
    <source>
        <dbReference type="ARBA" id="ARBA00022741"/>
    </source>
</evidence>
<dbReference type="EC" id="2.7.7.19" evidence="3"/>
<dbReference type="InterPro" id="IPR007012">
    <property type="entry name" value="PolA_pol_cen_dom"/>
</dbReference>
<evidence type="ECO:0000313" key="14">
    <source>
        <dbReference type="Proteomes" id="UP001175261"/>
    </source>
</evidence>
<dbReference type="Pfam" id="PF03372">
    <property type="entry name" value="Exo_endo_phos"/>
    <property type="match status" value="1"/>
</dbReference>
<dbReference type="Gene3D" id="3.90.1140.10">
    <property type="entry name" value="Cyclic phosphodiesterase"/>
    <property type="match status" value="1"/>
</dbReference>
<evidence type="ECO:0000256" key="5">
    <source>
        <dbReference type="ARBA" id="ARBA00022679"/>
    </source>
</evidence>
<evidence type="ECO:0000259" key="11">
    <source>
        <dbReference type="Pfam" id="PF04457"/>
    </source>
</evidence>
<sequence>MDDNDASLYSSLRVESYDTALCLVPPQETWGPIDRFRALNDKGYGKWPPHINLIYPFVPVNVLDKAAQLLSALNYDDILPLRLSLTEADSFRHKHDNTIHIRPGGDACQQALATLMTRLSDALGRTERKPYRPHMTVAQSFDSNSDAHDFLLDKARLLTPFTWEASSLAILVRHKHGDGEDGARIMRLWGTIPSSTGDFSREQSHAEYYMRSLGREAHVTTTPVRSQAAFGFSKGIGSWVQLCSTSQESVAFSKGLPESVSRVIIASYNVLAEFEWPPVSTRYPHLVRNICSNRALADILVLQEVTDPFLDHLLGDPTVQEHYPFATHGRPSDERVGPLPSLLNVVVLSKYPMQWEYLEHSRKHKGSAIVIFPTIRVRQADGTESAPLVLAACHLSQGLTDGSVSAKKQEVQDLVKHLSQFYHRHPLVIAGDFNLTTSSFTIGMARKKGALSSHALQNLRDIDSLLLDHGFRDVWLDTRLESGESSGVRFAQENLGQLHEGEQGATFDPQINTLAAKQTGFGLNTRPQRYDRFFVGESTGLRPSGFNMFGQETAKTSEGGISQHASDHWGVRCLLQAEASKSNLGSDSAPTKPVGLWRASPSLGGLEDLIACLSKRDMVPTPEDETLRAGAIEVLRRVLIDEMVNQSQVDSQFKPSLVLVPVGSTALGIWTPSSDVDCLCVGGISSKTFFTLALKRLRKAAAEGISVVRKVRANSGTMLELLVRGIRFDLQYCPAISIAEQYPEVFNRPSTDEAFSLPMQTLLKLKPARDLSYLRRSIPDMTQYRAAHLLIKAWAISRGIYAAKFGFIGGIHLSVLLVPICKSLARAGHNPNVSDIVTTFFHHYATFDWDKHMVFDPFFHKQTKYHRSFREPLCLLGWHTPSLNTAATASVPTVRTLTAELIRADQLLSNTNLSWDEFLGGVHGEVDFLSRYQRYVQINIHYWGQSPSKGNRLVGWVESRCAMLLVDLDRRVPNLSPRIWPERFISKAKQDSNQVTECQGCYLIGVERAESPAGAPSLDAEAIEGTLIAVLHDFEAKLKADETYYDPQYCWLNLTLQRASELGDLQADRTSWGVRLPGQDQWTDDFDSEDEELSDAEQETNDSEQFAVSVTPRPKNRVSAGGSKAAKHSFSGLGKFRTATDVLNRLRWDPAMDSGDFIVGYEDRFTGAQEKALDKWKSDLTHEEFIPQHRILYFKRRSDGIKVWERSTRTDKVFGSGVRS</sequence>
<dbReference type="Pfam" id="PF13563">
    <property type="entry name" value="2_5_RNA_ligase2"/>
    <property type="match status" value="1"/>
</dbReference>
<dbReference type="GO" id="GO:0003723">
    <property type="term" value="F:RNA binding"/>
    <property type="evidence" value="ECO:0007669"/>
    <property type="project" value="InterPro"/>
</dbReference>
<feature type="domain" description="Endonuclease/exonuclease/phosphatase" evidence="10">
    <location>
        <begin position="267"/>
        <end position="471"/>
    </location>
</feature>